<dbReference type="CDD" id="cd05289">
    <property type="entry name" value="MDR_like_2"/>
    <property type="match status" value="1"/>
</dbReference>
<dbReference type="Pfam" id="PF08240">
    <property type="entry name" value="ADH_N"/>
    <property type="match status" value="1"/>
</dbReference>
<dbReference type="SUPFAM" id="SSF51735">
    <property type="entry name" value="NAD(P)-binding Rossmann-fold domains"/>
    <property type="match status" value="1"/>
</dbReference>
<organism evidence="2 3">
    <name type="scientific">Tothia fuscella</name>
    <dbReference type="NCBI Taxonomy" id="1048955"/>
    <lineage>
        <taxon>Eukaryota</taxon>
        <taxon>Fungi</taxon>
        <taxon>Dikarya</taxon>
        <taxon>Ascomycota</taxon>
        <taxon>Pezizomycotina</taxon>
        <taxon>Dothideomycetes</taxon>
        <taxon>Pleosporomycetidae</taxon>
        <taxon>Venturiales</taxon>
        <taxon>Cylindrosympodiaceae</taxon>
        <taxon>Tothia</taxon>
    </lineage>
</organism>
<dbReference type="Gene3D" id="3.40.50.720">
    <property type="entry name" value="NAD(P)-binding Rossmann-like Domain"/>
    <property type="match status" value="1"/>
</dbReference>
<dbReference type="SUPFAM" id="SSF50129">
    <property type="entry name" value="GroES-like"/>
    <property type="match status" value="1"/>
</dbReference>
<dbReference type="PANTHER" id="PTHR44013:SF5">
    <property type="entry name" value="OXIDOREDUCTASE, PUTATIVE (AFU_ORTHOLOGUE AFUA_5G01290)-RELATED"/>
    <property type="match status" value="1"/>
</dbReference>
<comment type="caution">
    <text evidence="2">The sequence shown here is derived from an EMBL/GenBank/DDBJ whole genome shotgun (WGS) entry which is preliminary data.</text>
</comment>
<evidence type="ECO:0000313" key="2">
    <source>
        <dbReference type="EMBL" id="KAF2433673.1"/>
    </source>
</evidence>
<gene>
    <name evidence="2" type="ORF">EJ08DRAFT_646991</name>
</gene>
<dbReference type="InterPro" id="IPR011032">
    <property type="entry name" value="GroES-like_sf"/>
</dbReference>
<feature type="domain" description="Enoyl reductase (ER)" evidence="1">
    <location>
        <begin position="19"/>
        <end position="327"/>
    </location>
</feature>
<dbReference type="Pfam" id="PF13602">
    <property type="entry name" value="ADH_zinc_N_2"/>
    <property type="match status" value="1"/>
</dbReference>
<dbReference type="PANTHER" id="PTHR44013">
    <property type="entry name" value="ZINC-TYPE ALCOHOL DEHYDROGENASE-LIKE PROTEIN C16A3.02C"/>
    <property type="match status" value="1"/>
</dbReference>
<dbReference type="AlphaFoldDB" id="A0A9P4U258"/>
<accession>A0A9P4U258</accession>
<name>A0A9P4U258_9PEZI</name>
<dbReference type="OrthoDB" id="3509362at2759"/>
<dbReference type="InterPro" id="IPR013154">
    <property type="entry name" value="ADH-like_N"/>
</dbReference>
<keyword evidence="3" id="KW-1185">Reference proteome</keyword>
<dbReference type="EMBL" id="MU007019">
    <property type="protein sequence ID" value="KAF2433673.1"/>
    <property type="molecule type" value="Genomic_DNA"/>
</dbReference>
<reference evidence="2" key="1">
    <citation type="journal article" date="2020" name="Stud. Mycol.">
        <title>101 Dothideomycetes genomes: a test case for predicting lifestyles and emergence of pathogens.</title>
        <authorList>
            <person name="Haridas S."/>
            <person name="Albert R."/>
            <person name="Binder M."/>
            <person name="Bloem J."/>
            <person name="Labutti K."/>
            <person name="Salamov A."/>
            <person name="Andreopoulos B."/>
            <person name="Baker S."/>
            <person name="Barry K."/>
            <person name="Bills G."/>
            <person name="Bluhm B."/>
            <person name="Cannon C."/>
            <person name="Castanera R."/>
            <person name="Culley D."/>
            <person name="Daum C."/>
            <person name="Ezra D."/>
            <person name="Gonzalez J."/>
            <person name="Henrissat B."/>
            <person name="Kuo A."/>
            <person name="Liang C."/>
            <person name="Lipzen A."/>
            <person name="Lutzoni F."/>
            <person name="Magnuson J."/>
            <person name="Mondo S."/>
            <person name="Nolan M."/>
            <person name="Ohm R."/>
            <person name="Pangilinan J."/>
            <person name="Park H.-J."/>
            <person name="Ramirez L."/>
            <person name="Alfaro M."/>
            <person name="Sun H."/>
            <person name="Tritt A."/>
            <person name="Yoshinaga Y."/>
            <person name="Zwiers L.-H."/>
            <person name="Turgeon B."/>
            <person name="Goodwin S."/>
            <person name="Spatafora J."/>
            <person name="Crous P."/>
            <person name="Grigoriev I."/>
        </authorList>
    </citation>
    <scope>NUCLEOTIDE SEQUENCE</scope>
    <source>
        <strain evidence="2">CBS 130266</strain>
    </source>
</reference>
<proteinExistence type="predicted"/>
<dbReference type="InterPro" id="IPR052733">
    <property type="entry name" value="Chloroplast_QOR"/>
</dbReference>
<dbReference type="InterPro" id="IPR036291">
    <property type="entry name" value="NAD(P)-bd_dom_sf"/>
</dbReference>
<sequence>MAGHTEVPSEIKAIIHDPKTHKLTVSRIPTPKPSSTEYLVKVHCVGITNGELLWPEPCSLTTPIPGFDVVGNVVTSPSPNSKFQPGDEVYALTSFSRQGNAREYTVIDESEIAGSTAAGWSRKQAASVPMSALTAWQALFEKGGLEEGKGKNDKSKKVLIIGASGAVGIWAVQLAKWVGAHVTGMCGPSNVDWVKNKLGADEVLNYTEVSLKDYIGEKEKSRFDLVLDCVGGESLKDAWRAVKKEGLMICIVQPVDGAKPDEGVSDGVKGLFFIVEPSGKQCGKITAVVKEEGLQTQVDGDKVWLLEDYEKAFERVASGHARGKVVLSLISSEE</sequence>
<dbReference type="Gene3D" id="3.90.180.10">
    <property type="entry name" value="Medium-chain alcohol dehydrogenases, catalytic domain"/>
    <property type="match status" value="1"/>
</dbReference>
<evidence type="ECO:0000259" key="1">
    <source>
        <dbReference type="SMART" id="SM00829"/>
    </source>
</evidence>
<evidence type="ECO:0000313" key="3">
    <source>
        <dbReference type="Proteomes" id="UP000800235"/>
    </source>
</evidence>
<dbReference type="InterPro" id="IPR020843">
    <property type="entry name" value="ER"/>
</dbReference>
<protein>
    <submittedName>
        <fullName evidence="2">Zinc-binding oxidoreductase</fullName>
    </submittedName>
</protein>
<dbReference type="SMART" id="SM00829">
    <property type="entry name" value="PKS_ER"/>
    <property type="match status" value="1"/>
</dbReference>
<dbReference type="GO" id="GO:0016491">
    <property type="term" value="F:oxidoreductase activity"/>
    <property type="evidence" value="ECO:0007669"/>
    <property type="project" value="InterPro"/>
</dbReference>
<dbReference type="Proteomes" id="UP000800235">
    <property type="component" value="Unassembled WGS sequence"/>
</dbReference>